<evidence type="ECO:0000313" key="11">
    <source>
        <dbReference type="EMBL" id="EKM54252.1"/>
    </source>
</evidence>
<comment type="subcellular location">
    <subcellularLocation>
        <location evidence="1">Cytoplasm</location>
    </subcellularLocation>
</comment>
<dbReference type="RefSeq" id="XP_007396951.1">
    <property type="nucleotide sequence ID" value="XM_007396889.1"/>
</dbReference>
<evidence type="ECO:0000256" key="5">
    <source>
        <dbReference type="ARBA" id="ARBA00022833"/>
    </source>
</evidence>
<organism evidence="11 12">
    <name type="scientific">Phanerochaete carnosa (strain HHB-10118-sp)</name>
    <name type="common">White-rot fungus</name>
    <name type="synonym">Peniophora carnosa</name>
    <dbReference type="NCBI Taxonomy" id="650164"/>
    <lineage>
        <taxon>Eukaryota</taxon>
        <taxon>Fungi</taxon>
        <taxon>Dikarya</taxon>
        <taxon>Basidiomycota</taxon>
        <taxon>Agaricomycotina</taxon>
        <taxon>Agaricomycetes</taxon>
        <taxon>Polyporales</taxon>
        <taxon>Phanerochaetaceae</taxon>
        <taxon>Phanerochaete</taxon>
    </lineage>
</organism>
<dbReference type="PROSITE" id="PS50103">
    <property type="entry name" value="ZF_C3H1"/>
    <property type="match status" value="2"/>
</dbReference>
<dbReference type="InterPro" id="IPR000571">
    <property type="entry name" value="Znf_CCCH"/>
</dbReference>
<feature type="region of interest" description="Disordered" evidence="8">
    <location>
        <begin position="947"/>
        <end position="969"/>
    </location>
</feature>
<dbReference type="GO" id="GO:0004386">
    <property type="term" value="F:helicase activity"/>
    <property type="evidence" value="ECO:0007669"/>
    <property type="project" value="InterPro"/>
</dbReference>
<evidence type="ECO:0000256" key="3">
    <source>
        <dbReference type="ARBA" id="ARBA00022723"/>
    </source>
</evidence>
<feature type="domain" description="C3H1-type" evidence="9">
    <location>
        <begin position="53"/>
        <end position="81"/>
    </location>
</feature>
<accession>K5WUW1</accession>
<dbReference type="GO" id="GO:0031048">
    <property type="term" value="P:regulatory ncRNA-mediated heterochromatin formation"/>
    <property type="evidence" value="ECO:0007669"/>
    <property type="project" value="TreeGrafter"/>
</dbReference>
<evidence type="ECO:0000259" key="10">
    <source>
        <dbReference type="PROSITE" id="PS51981"/>
    </source>
</evidence>
<feature type="zinc finger region" description="C3H1-type" evidence="7">
    <location>
        <begin position="1"/>
        <end position="28"/>
    </location>
</feature>
<keyword evidence="5 7" id="KW-0862">Zinc</keyword>
<proteinExistence type="predicted"/>
<dbReference type="SMART" id="SM00356">
    <property type="entry name" value="ZnF_C3H1"/>
    <property type="match status" value="2"/>
</dbReference>
<feature type="domain" description="C3H1-type" evidence="9">
    <location>
        <begin position="1"/>
        <end position="28"/>
    </location>
</feature>
<dbReference type="CDD" id="cd06008">
    <property type="entry name" value="NF-X1-zinc-finger"/>
    <property type="match status" value="1"/>
</dbReference>
<dbReference type="EMBL" id="JH930473">
    <property type="protein sequence ID" value="EKM54252.1"/>
    <property type="molecule type" value="Genomic_DNA"/>
</dbReference>
<dbReference type="InterPro" id="IPR045055">
    <property type="entry name" value="DNA2/NAM7-like"/>
</dbReference>
<evidence type="ECO:0000256" key="7">
    <source>
        <dbReference type="PROSITE-ProRule" id="PRU00723"/>
    </source>
</evidence>
<dbReference type="InterPro" id="IPR047187">
    <property type="entry name" value="SF1_C_Upf1"/>
</dbReference>
<protein>
    <recommendedName>
        <fullName evidence="13">P-loop containing nucleoside triphosphate hydrolase protein</fullName>
    </recommendedName>
</protein>
<dbReference type="Pfam" id="PF00642">
    <property type="entry name" value="zf-CCCH"/>
    <property type="match status" value="1"/>
</dbReference>
<dbReference type="Pfam" id="PF20173">
    <property type="entry name" value="ZnF_RZ-type"/>
    <property type="match status" value="1"/>
</dbReference>
<dbReference type="Pfam" id="PF13086">
    <property type="entry name" value="AAA_11"/>
    <property type="match status" value="2"/>
</dbReference>
<evidence type="ECO:0000256" key="4">
    <source>
        <dbReference type="ARBA" id="ARBA00022771"/>
    </source>
</evidence>
<evidence type="ECO:0000259" key="9">
    <source>
        <dbReference type="PROSITE" id="PS50103"/>
    </source>
</evidence>
<sequence length="2312" mass="257536">MSKKPCRFHLKPGGCRYGSSCTFAHIEGATSATGGNTTDAATPGSSSTFESSPAPPGKCTFYWKTGDCKRGFQCRFKHDRPVDPSTSTPEVTTTRANVTDALLPFLTPIGISRLFETGSDALFAGNSKPKTPSEVHNYLKMYLRDDYHFRNVFDMHSYLALLSDATSSNSTWTAEDGQLLLSAVAKGNGLQRFNDILSWESVAVCPSNNRNVLSFHRGYIALLQYLSSDFVVKSVLSHLINALYMVLMEHFSAFSRHLQACMASIMTSAKSFKEPAMAAGTKNVGGAQVFGALVVVLLQCLTRIKNATAKHPELRPLVLNLSDWVNIWAIGITTASPTFDDALASAPPQAREQIIQHLKAKVEQLVSIVNREHSKLERSKQSRPVPTAVDSDEGIIAALHNSYVGPGELRPEGPRHDNDHVDIEDIRIAPTHDELICRIPPFLPSTLYNAPHPARLDSPERLLDIQFRLLREELTASLRTSVQLVMSDLISPDKHTQLDQVLQRGGGKYHGHTDNEDTVMFNVYTNAEFTEITPDRRGLSAGLIVDAPPGRARAADPNRRAWFWEGMSGKRLISGGLVALVWQRPSGIDVHLGTISSSIRDHVTSAKQSASRIAIRVSFFDANVQLRILQELRRPPEDCGDLKLLVEATVMFASVRPFLEALCVEPTKLPFSRYLALCPPGELGKVKIEAPVYARNASFSFQLASLFPSDAGTTSLQLSVTNPDSIENARTELRTCNSLDPSQADAIVDALTREWALIQGPPGTGKSYTGVKIIDILLANGVGPILMIAFTNHALDNILCSVLDANITKKVVRLGSRSSDERISQFSIEAMEAVAGRSRLDRAFSDNHREVKAVEQQIRDLMKKCLKINVDSEDIMDHLKYAFPGFYQDFSQPPSWIQLLYSANKGATWTRVSRSVQDLLHSDSTIYGYWLRSDDLDFLEEAHVQRHSLPEPTAPSTPAPSWEPSTNTNPYELLRARDNESGASSGSVSMVDASDIADSDSDFDDAEDIPPEEAWQYLTQPGPSSPPCAESIVEPIIHHVSSLPEGIQPSDFRNLGQFFAACGYNTLPLIPASDRKLSVLLETDDVWQLSRVERKKLHEHWVDEIRVISQTNRTEEFERLRRVHTDTIKQYNEGKAAARCELLRNVDIIGCTTTGAANLTAMLETIGPRVMLVEEAGQVHEAHVLGALVSSIQHVVLIGDPQQLRPTINNYALSTEHKSGGKIYKFDMSLMERLSTSGFPMSQIDVQRRMRPQISDLIRRTLYPKLEDHESVKNYPSVRGMRENVFFFDHQHKENGGEDDSISKFNQFEVDMIVDLVMYLLRQGPYSAEGDIVVLCAYLGQLARMRDALAQKVTVVIDERDQRDLADREADQEDLGDDVTTVEHVKVTRRVRLRTIDNYQGEEAKIVILSLVRNSGGAKDDETLCGHSSKGRVNVGFLRSENRTNVALSRAREGLYILGNARDLRLRSSMWRSVLSILEESDCVGTFLPIACHRHQDQAEKVAKPGQLPRIAPDGGCLRQCDSRLSCGHLCPYKCHSDDLNHKSVRCEQRCTRLCPRGHPCSRPCADACGQCITMVSHVELPCGHVKTQVPCFALDDLSEVSCGVHLKKQLLDCEHEAEMACSDDPALYRCNAPCNGILTCCSRNCKADCHQCQQLNPTPEGSTGVATRNAHQPHQCQRRLYCEHQCSKMCSEEHECTTECNAPCRQSCAHAHCRQPCSVPCAPCQEPCLWQCPHQTCPVPCGSVCARLPCDFRCEEILECGHRCSSVCGEDCSIQICPACASPEQGDVVVDLILGRSLADIDPDMEGLDDLLITLPNCRHVFTVETLDGHASMQEYYRADGGRWIGLEAPPNDFRKPPTCPTCRVAIRSNRYGRVFKRADLDILENNVAFRMSQSLAAIGRRVKITPLGTLKDTLKIEAANETLSITKAAQNRNTHQKNQRALLQQVRNTPLPSKGLDPSNGELHGIPASEVRSWQLTLRGLLASYNDAVSVASIRSAHMHAWEASFSYLYQKEMDLAAQHPEHAPRNPHEHAMRMARLGVGQPQPRADRRFLVEAFWTSIHIRLTLADLAQTWVTALASRSGYLSENRQLWGRFISFIFRSCLQDGRTALMIAQESESHRQVVKTSLLLMRINIEYFRFNIEGSRGKSRLRDRRDQLASRAKEKHEETLQHSEAVRLTHLEIRRADQEQEIQWLTTTFVDPAKVIVQEWQKLERSLRMDTFYEPVSLGEMQDIVKGLNFSHTGHFYKCPKGHTFVIGDCGGANQQSFCPECSAPIGGTGHSLLTTNTRDMQYEELARGHGAARSPWTWGV</sequence>
<dbReference type="GO" id="GO:0005737">
    <property type="term" value="C:cytoplasm"/>
    <property type="evidence" value="ECO:0007669"/>
    <property type="project" value="UniProtKB-SubCell"/>
</dbReference>
<keyword evidence="2" id="KW-0963">Cytoplasm</keyword>
<dbReference type="GeneID" id="18909687"/>
<dbReference type="PANTHER" id="PTHR10887">
    <property type="entry name" value="DNA2/NAM7 HELICASE FAMILY"/>
    <property type="match status" value="1"/>
</dbReference>
<dbReference type="PANTHER" id="PTHR10887:SF341">
    <property type="entry name" value="NFX1-TYPE ZINC FINGER-CONTAINING PROTEIN 1"/>
    <property type="match status" value="1"/>
</dbReference>
<evidence type="ECO:0000256" key="1">
    <source>
        <dbReference type="ARBA" id="ARBA00004496"/>
    </source>
</evidence>
<evidence type="ECO:0000256" key="6">
    <source>
        <dbReference type="ARBA" id="ARBA00022859"/>
    </source>
</evidence>
<keyword evidence="3 7" id="KW-0479">Metal-binding</keyword>
<feature type="compositionally biased region" description="Polar residues" evidence="8">
    <location>
        <begin position="32"/>
        <end position="51"/>
    </location>
</feature>
<keyword evidence="12" id="KW-1185">Reference proteome</keyword>
<feature type="domain" description="RZ-type" evidence="10">
    <location>
        <begin position="2227"/>
        <end position="2300"/>
    </location>
</feature>
<reference evidence="11 12" key="1">
    <citation type="journal article" date="2012" name="BMC Genomics">
        <title>Comparative genomics of the white-rot fungi, Phanerochaete carnosa and P. chrysosporium, to elucidate the genetic basis of the distinct wood types they colonize.</title>
        <authorList>
            <person name="Suzuki H."/>
            <person name="MacDonald J."/>
            <person name="Syed K."/>
            <person name="Salamov A."/>
            <person name="Hori C."/>
            <person name="Aerts A."/>
            <person name="Henrissat B."/>
            <person name="Wiebenga A."/>
            <person name="vanKuyk P.A."/>
            <person name="Barry K."/>
            <person name="Lindquist E."/>
            <person name="LaButti K."/>
            <person name="Lapidus A."/>
            <person name="Lucas S."/>
            <person name="Coutinho P."/>
            <person name="Gong Y."/>
            <person name="Samejima M."/>
            <person name="Mahadevan R."/>
            <person name="Abou-Zaid M."/>
            <person name="de Vries R.P."/>
            <person name="Igarashi K."/>
            <person name="Yadav J.S."/>
            <person name="Grigoriev I.V."/>
            <person name="Master E.R."/>
        </authorList>
    </citation>
    <scope>NUCLEOTIDE SEQUENCE [LARGE SCALE GENOMIC DNA]</scope>
    <source>
        <strain evidence="11 12">HHB-10118-sp</strain>
    </source>
</reference>
<dbReference type="InterPro" id="IPR041677">
    <property type="entry name" value="DNA2/NAM7_AAA_11"/>
</dbReference>
<feature type="zinc finger region" description="C3H1-type" evidence="7">
    <location>
        <begin position="53"/>
        <end position="81"/>
    </location>
</feature>
<dbReference type="GO" id="GO:0008270">
    <property type="term" value="F:zinc ion binding"/>
    <property type="evidence" value="ECO:0007669"/>
    <property type="project" value="UniProtKB-KW"/>
</dbReference>
<dbReference type="Proteomes" id="UP000008370">
    <property type="component" value="Unassembled WGS sequence"/>
</dbReference>
<dbReference type="InterPro" id="IPR041679">
    <property type="entry name" value="DNA2/NAM7-like_C"/>
</dbReference>
<dbReference type="CDD" id="cd18808">
    <property type="entry name" value="SF1_C_Upf1"/>
    <property type="match status" value="1"/>
</dbReference>
<dbReference type="InterPro" id="IPR046439">
    <property type="entry name" value="ZF_RZ_dom"/>
</dbReference>
<dbReference type="PROSITE" id="PS51981">
    <property type="entry name" value="ZF_RZ"/>
    <property type="match status" value="1"/>
</dbReference>
<evidence type="ECO:0000256" key="8">
    <source>
        <dbReference type="SAM" id="MobiDB-lite"/>
    </source>
</evidence>
<dbReference type="InParanoid" id="K5WUW1"/>
<dbReference type="Pfam" id="PF13087">
    <property type="entry name" value="AAA_12"/>
    <property type="match status" value="1"/>
</dbReference>
<dbReference type="InterPro" id="IPR027417">
    <property type="entry name" value="P-loop_NTPase"/>
</dbReference>
<evidence type="ECO:0000313" key="12">
    <source>
        <dbReference type="Proteomes" id="UP000008370"/>
    </source>
</evidence>
<name>K5WUW1_PHACS</name>
<evidence type="ECO:0008006" key="13">
    <source>
        <dbReference type="Google" id="ProtNLM"/>
    </source>
</evidence>
<dbReference type="Gene3D" id="3.40.50.300">
    <property type="entry name" value="P-loop containing nucleotide triphosphate hydrolases"/>
    <property type="match status" value="3"/>
</dbReference>
<dbReference type="GO" id="GO:0031380">
    <property type="term" value="C:nuclear RNA-directed RNA polymerase complex"/>
    <property type="evidence" value="ECO:0007669"/>
    <property type="project" value="TreeGrafter"/>
</dbReference>
<dbReference type="SUPFAM" id="SSF52540">
    <property type="entry name" value="P-loop containing nucleoside triphosphate hydrolases"/>
    <property type="match status" value="1"/>
</dbReference>
<evidence type="ECO:0000256" key="2">
    <source>
        <dbReference type="ARBA" id="ARBA00022490"/>
    </source>
</evidence>
<gene>
    <name evidence="11" type="ORF">PHACADRAFT_174761</name>
</gene>
<dbReference type="OrthoDB" id="2423195at2759"/>
<dbReference type="GO" id="GO:0002376">
    <property type="term" value="P:immune system process"/>
    <property type="evidence" value="ECO:0007669"/>
    <property type="project" value="UniProtKB-KW"/>
</dbReference>
<keyword evidence="6" id="KW-0391">Immunity</keyword>
<dbReference type="HOGENOM" id="CLU_001490_4_0_1"/>
<keyword evidence="4 7" id="KW-0863">Zinc-finger</keyword>
<dbReference type="KEGG" id="pco:PHACADRAFT_174761"/>
<feature type="region of interest" description="Disordered" evidence="8">
    <location>
        <begin position="32"/>
        <end position="55"/>
    </location>
</feature>